<feature type="transmembrane region" description="Helical" evidence="5">
    <location>
        <begin position="140"/>
        <end position="160"/>
    </location>
</feature>
<evidence type="ECO:0000256" key="2">
    <source>
        <dbReference type="ARBA" id="ARBA00022692"/>
    </source>
</evidence>
<dbReference type="EMBL" id="MEWX01000026">
    <property type="protein sequence ID" value="OGC80245.1"/>
    <property type="molecule type" value="Genomic_DNA"/>
</dbReference>
<keyword evidence="4 5" id="KW-0472">Membrane</keyword>
<keyword evidence="2 5" id="KW-0812">Transmembrane</keyword>
<evidence type="ECO:0000256" key="4">
    <source>
        <dbReference type="ARBA" id="ARBA00023136"/>
    </source>
</evidence>
<evidence type="ECO:0000313" key="7">
    <source>
        <dbReference type="EMBL" id="OGC80245.1"/>
    </source>
</evidence>
<feature type="transmembrane region" description="Helical" evidence="5">
    <location>
        <begin position="225"/>
        <end position="242"/>
    </location>
</feature>
<evidence type="ECO:0000313" key="8">
    <source>
        <dbReference type="Proteomes" id="UP000176185"/>
    </source>
</evidence>
<comment type="caution">
    <text evidence="7">The sequence shown here is derived from an EMBL/GenBank/DDBJ whole genome shotgun (WGS) entry which is preliminary data.</text>
</comment>
<dbReference type="GO" id="GO:0016020">
    <property type="term" value="C:membrane"/>
    <property type="evidence" value="ECO:0007669"/>
    <property type="project" value="UniProtKB-SubCell"/>
</dbReference>
<dbReference type="InterPro" id="IPR051533">
    <property type="entry name" value="WaaL-like"/>
</dbReference>
<feature type="transmembrane region" description="Helical" evidence="5">
    <location>
        <begin position="12"/>
        <end position="38"/>
    </location>
</feature>
<feature type="transmembrane region" description="Helical" evidence="5">
    <location>
        <begin position="443"/>
        <end position="461"/>
    </location>
</feature>
<feature type="transmembrane region" description="Helical" evidence="5">
    <location>
        <begin position="254"/>
        <end position="273"/>
    </location>
</feature>
<feature type="transmembrane region" description="Helical" evidence="5">
    <location>
        <begin position="390"/>
        <end position="423"/>
    </location>
</feature>
<dbReference type="PANTHER" id="PTHR37422:SF13">
    <property type="entry name" value="LIPOPOLYSACCHARIDE BIOSYNTHESIS PROTEIN PA4999-RELATED"/>
    <property type="match status" value="1"/>
</dbReference>
<proteinExistence type="predicted"/>
<organism evidence="7 8">
    <name type="scientific">Candidatus Adlerbacteria bacterium RIFCSPLOWO2_01_FULL_51_16</name>
    <dbReference type="NCBI Taxonomy" id="1797243"/>
    <lineage>
        <taxon>Bacteria</taxon>
        <taxon>Candidatus Adleribacteriota</taxon>
    </lineage>
</organism>
<feature type="transmembrane region" description="Helical" evidence="5">
    <location>
        <begin position="108"/>
        <end position="128"/>
    </location>
</feature>
<dbReference type="InterPro" id="IPR007016">
    <property type="entry name" value="O-antigen_ligase-rel_domated"/>
</dbReference>
<keyword evidence="3 5" id="KW-1133">Transmembrane helix</keyword>
<protein>
    <recommendedName>
        <fullName evidence="6">O-antigen ligase-related domain-containing protein</fullName>
    </recommendedName>
</protein>
<dbReference type="PANTHER" id="PTHR37422">
    <property type="entry name" value="TEICHURONIC ACID BIOSYNTHESIS PROTEIN TUAE"/>
    <property type="match status" value="1"/>
</dbReference>
<evidence type="ECO:0000259" key="6">
    <source>
        <dbReference type="Pfam" id="PF04932"/>
    </source>
</evidence>
<feature type="non-terminal residue" evidence="7">
    <location>
        <position position="494"/>
    </location>
</feature>
<evidence type="ECO:0000256" key="5">
    <source>
        <dbReference type="SAM" id="Phobius"/>
    </source>
</evidence>
<name>A0A1F4XF12_9BACT</name>
<dbReference type="Pfam" id="PF04932">
    <property type="entry name" value="Wzy_C"/>
    <property type="match status" value="1"/>
</dbReference>
<feature type="transmembrane region" description="Helical" evidence="5">
    <location>
        <begin position="354"/>
        <end position="378"/>
    </location>
</feature>
<feature type="transmembrane region" description="Helical" evidence="5">
    <location>
        <begin position="172"/>
        <end position="193"/>
    </location>
</feature>
<dbReference type="AlphaFoldDB" id="A0A1F4XF12"/>
<feature type="transmembrane region" description="Helical" evidence="5">
    <location>
        <begin position="74"/>
        <end position="93"/>
    </location>
</feature>
<dbReference type="STRING" id="1797243.A2943_00005"/>
<comment type="subcellular location">
    <subcellularLocation>
        <location evidence="1">Membrane</location>
        <topology evidence="1">Multi-pass membrane protein</topology>
    </subcellularLocation>
</comment>
<feature type="domain" description="O-antigen ligase-related" evidence="6">
    <location>
        <begin position="209"/>
        <end position="367"/>
    </location>
</feature>
<sequence>MNYTASLRWSTLTGLFLIPFVTFIVASGGMFPAMYFPYITGKNFAFRILIEILLGLYILLALREPKYRPRSSYLMWAMLAFVVWVGVATIFSVDPTKSFWSNFERMEGYATVLHLFVYFVIAGAVLTADRLWERFFQTSIGVSLLQGLYALFQVFGWLAISTQSGPRVDTTFGNATYLAVFMLFNIFLTLFMLMRERRSGWLQAFYGSALLLQFIALFFTETRGTILGVLGGLVVMALYIAWQAKTPEWKTLRKISWGVLGGLAVLVIVFFGVKDTTFIKNTPALSRLASISLEDRTTQSRFLIWNMAYQGFQERPIVGWGQESFNFVFNKYYDPRMYAQEQWFDRAHNEFLDWLIAAGLPAFLLFISFFLLSAWAIFRTDTLKPPEQAALLGLLAAYAFHSMFVFDNLISAVYFFMLLAFAHGLSRRELPAWMFLSRPTGDKTLAIAAPIVGVAVVILLYQFNVPGIVRAELLIKGLQPASANLNANTTAFTE</sequence>
<gene>
    <name evidence="7" type="ORF">A2943_00005</name>
</gene>
<dbReference type="Proteomes" id="UP000176185">
    <property type="component" value="Unassembled WGS sequence"/>
</dbReference>
<reference evidence="7 8" key="1">
    <citation type="journal article" date="2016" name="Nat. Commun.">
        <title>Thousands of microbial genomes shed light on interconnected biogeochemical processes in an aquifer system.</title>
        <authorList>
            <person name="Anantharaman K."/>
            <person name="Brown C.T."/>
            <person name="Hug L.A."/>
            <person name="Sharon I."/>
            <person name="Castelle C.J."/>
            <person name="Probst A.J."/>
            <person name="Thomas B.C."/>
            <person name="Singh A."/>
            <person name="Wilkins M.J."/>
            <person name="Karaoz U."/>
            <person name="Brodie E.L."/>
            <person name="Williams K.H."/>
            <person name="Hubbard S.S."/>
            <person name="Banfield J.F."/>
        </authorList>
    </citation>
    <scope>NUCLEOTIDE SEQUENCE [LARGE SCALE GENOMIC DNA]</scope>
</reference>
<evidence type="ECO:0000256" key="3">
    <source>
        <dbReference type="ARBA" id="ARBA00022989"/>
    </source>
</evidence>
<feature type="transmembrane region" description="Helical" evidence="5">
    <location>
        <begin position="200"/>
        <end position="219"/>
    </location>
</feature>
<feature type="transmembrane region" description="Helical" evidence="5">
    <location>
        <begin position="44"/>
        <end position="62"/>
    </location>
</feature>
<evidence type="ECO:0000256" key="1">
    <source>
        <dbReference type="ARBA" id="ARBA00004141"/>
    </source>
</evidence>
<accession>A0A1F4XF12</accession>